<dbReference type="EMBL" id="HACG01012823">
    <property type="protein sequence ID" value="CEK59688.1"/>
    <property type="molecule type" value="Transcribed_RNA"/>
</dbReference>
<organism evidence="1">
    <name type="scientific">Arion vulgaris</name>
    <dbReference type="NCBI Taxonomy" id="1028688"/>
    <lineage>
        <taxon>Eukaryota</taxon>
        <taxon>Metazoa</taxon>
        <taxon>Spiralia</taxon>
        <taxon>Lophotrochozoa</taxon>
        <taxon>Mollusca</taxon>
        <taxon>Gastropoda</taxon>
        <taxon>Heterobranchia</taxon>
        <taxon>Euthyneura</taxon>
        <taxon>Panpulmonata</taxon>
        <taxon>Eupulmonata</taxon>
        <taxon>Stylommatophora</taxon>
        <taxon>Helicina</taxon>
        <taxon>Arionoidea</taxon>
        <taxon>Arionidae</taxon>
        <taxon>Arion</taxon>
    </lineage>
</organism>
<protein>
    <submittedName>
        <fullName evidence="1">Uncharacterized protein</fullName>
    </submittedName>
</protein>
<name>A0A0B6YTW2_9EUPU</name>
<gene>
    <name evidence="1" type="primary">ORF37126</name>
</gene>
<reference evidence="1" key="1">
    <citation type="submission" date="2014-12" db="EMBL/GenBank/DDBJ databases">
        <title>Insight into the proteome of Arion vulgaris.</title>
        <authorList>
            <person name="Aradska J."/>
            <person name="Bulat T."/>
            <person name="Smidak R."/>
            <person name="Sarate P."/>
            <person name="Gangsoo J."/>
            <person name="Sialana F."/>
            <person name="Bilban M."/>
            <person name="Lubec G."/>
        </authorList>
    </citation>
    <scope>NUCLEOTIDE SEQUENCE</scope>
    <source>
        <tissue evidence="1">Skin</tissue>
    </source>
</reference>
<sequence>MAHIKTQLRVMVQLYVFMGTRMTIPGHMIVDGNVAGHLKILLEVKNFPIAVSPPLAGIILNI</sequence>
<dbReference type="AlphaFoldDB" id="A0A0B6YTW2"/>
<accession>A0A0B6YTW2</accession>
<proteinExistence type="predicted"/>
<evidence type="ECO:0000313" key="1">
    <source>
        <dbReference type="EMBL" id="CEK59688.1"/>
    </source>
</evidence>